<dbReference type="Proteomes" id="UP000199534">
    <property type="component" value="Unassembled WGS sequence"/>
</dbReference>
<evidence type="ECO:0000256" key="1">
    <source>
        <dbReference type="SAM" id="Phobius"/>
    </source>
</evidence>
<dbReference type="Pfam" id="PF06993">
    <property type="entry name" value="DUF1304"/>
    <property type="match status" value="1"/>
</dbReference>
<dbReference type="RefSeq" id="WP_092981590.1">
    <property type="nucleotide sequence ID" value="NZ_FOYQ01000001.1"/>
</dbReference>
<keyword evidence="1" id="KW-0472">Membrane</keyword>
<protein>
    <submittedName>
        <fullName evidence="2">Putative membrane protein</fullName>
    </submittedName>
</protein>
<dbReference type="OrthoDB" id="9803832at2"/>
<reference evidence="2 3" key="1">
    <citation type="submission" date="2016-10" db="EMBL/GenBank/DDBJ databases">
        <authorList>
            <person name="de Groot N.N."/>
        </authorList>
    </citation>
    <scope>NUCLEOTIDE SEQUENCE [LARGE SCALE GENOMIC DNA]</scope>
    <source>
        <strain evidence="2 3">DSM 21019</strain>
    </source>
</reference>
<keyword evidence="3" id="KW-1185">Reference proteome</keyword>
<dbReference type="EMBL" id="FOYQ01000001">
    <property type="protein sequence ID" value="SFR37541.1"/>
    <property type="molecule type" value="Genomic_DNA"/>
</dbReference>
<dbReference type="PANTHER" id="PTHR38446">
    <property type="entry name" value="BLL0914 PROTEIN"/>
    <property type="match status" value="1"/>
</dbReference>
<dbReference type="PANTHER" id="PTHR38446:SF1">
    <property type="entry name" value="BLL0914 PROTEIN"/>
    <property type="match status" value="1"/>
</dbReference>
<feature type="transmembrane region" description="Helical" evidence="1">
    <location>
        <begin position="50"/>
        <end position="71"/>
    </location>
</feature>
<dbReference type="STRING" id="400055.SAMN04490243_1284"/>
<feature type="transmembrane region" description="Helical" evidence="1">
    <location>
        <begin position="78"/>
        <end position="96"/>
    </location>
</feature>
<accession>A0A1I6G5X6</accession>
<sequence length="120" mass="13234">MEYVIIGLTALIALQHLYFLWLEMFAWTTRGPKVFRSFPKELFPPTKTLAANQGLYNGFLAAGLIWSLFIADADWSRNVGLFFAGCVAVAGIYGGLTASRKIFWIQGIPAAALFGLLLSQ</sequence>
<keyword evidence="1" id="KW-0812">Transmembrane</keyword>
<keyword evidence="1" id="KW-1133">Transmembrane helix</keyword>
<evidence type="ECO:0000313" key="2">
    <source>
        <dbReference type="EMBL" id="SFR37541.1"/>
    </source>
</evidence>
<proteinExistence type="predicted"/>
<name>A0A1I6G5X6_9FLAO</name>
<feature type="transmembrane region" description="Helical" evidence="1">
    <location>
        <begin position="102"/>
        <end position="119"/>
    </location>
</feature>
<dbReference type="AlphaFoldDB" id="A0A1I6G5X6"/>
<evidence type="ECO:0000313" key="3">
    <source>
        <dbReference type="Proteomes" id="UP000199534"/>
    </source>
</evidence>
<dbReference type="InterPro" id="IPR009732">
    <property type="entry name" value="DUF1304"/>
</dbReference>
<gene>
    <name evidence="2" type="ORF">SAMN04490243_1284</name>
</gene>
<organism evidence="2 3">
    <name type="scientific">Robiginitalea myxolifaciens</name>
    <dbReference type="NCBI Taxonomy" id="400055"/>
    <lineage>
        <taxon>Bacteria</taxon>
        <taxon>Pseudomonadati</taxon>
        <taxon>Bacteroidota</taxon>
        <taxon>Flavobacteriia</taxon>
        <taxon>Flavobacteriales</taxon>
        <taxon>Flavobacteriaceae</taxon>
        <taxon>Robiginitalea</taxon>
    </lineage>
</organism>